<feature type="region of interest" description="Disordered" evidence="1">
    <location>
        <begin position="476"/>
        <end position="503"/>
    </location>
</feature>
<sequence>MASNVHRLACPISITYGMQVVLPRYGFEGSPKALAAVIAPWQSHSCSLQGVFDMLQQFDRPEISSNAELLQQGAVLNDLLFGEMGPPAALQPQAAEMQSKAKTRAPPPARTAAPVRDVEVLVRHAVQEDHPANEEALLTVKSNATMKSVKEALVAHLGKPELLRSCRLVQPVGENGAFSSFKDNEKLNGRRALLVLGIPSLRPAGEEPAEDVPAEKGLQASVEPRSKPEVKVAVPEPPKLSISQALALQRDLLQGFSDPEFQQKRKELVAARRQSEPRKFSAERQKLFLTVQKVVLPRYGFEGSPKGVFDMLQQFDRPEITSNAEFQQQGAVLNHLLFAEDAAEAIPPTAQVSGRSKKSRGPPARQQVAVHDMEVRRTSFATILSNGRLAEVAVRHAVQEGALANEEVLLTVKSNATMKSVKEALVAHLGKPELLRSCRLVQPVGENGAFSSFKDNEKLNGRRALLVLGIPSLRPAGEEPAEDVPAEKGLQASVEPRSKPEVKVAVPEPPKLSISQALALQRDLLQGFSDPEFQQKRKELVAARRQSEPRKFSAERQKLFLTVQKVVLPRYGFEGSPKGVFDMLQQFDRPEITSNAEFQQQGSVLNELLFAEEAAHGTQDSAEELNTTKEVQVRVRRAGDSVTSEEVYVTVASTASMRDVRAAVAEKCNNPAFLQRAKLVRNRGGVLVGYQDSEPIRGRRRLLFLGPSLWRDGDVGDEVCDMRNRGPGKWREWRWGGTVVPLYPLEGPPPTDPLDPSVSKPLSEIAHLTITKLTAKNCQAKLTDGIAEMVKTPDSPGGRFNEGKLRHLFKETAIANLSPEEVEEIFPAPVAADPPSRSGSRRPSKSGSRKASKDKLTTEG</sequence>
<accession>A0A1Q9D0U7</accession>
<keyword evidence="3" id="KW-1185">Reference proteome</keyword>
<evidence type="ECO:0000313" key="3">
    <source>
        <dbReference type="Proteomes" id="UP000186817"/>
    </source>
</evidence>
<name>A0A1Q9D0U7_SYMMI</name>
<proteinExistence type="predicted"/>
<protein>
    <recommendedName>
        <fullName evidence="4">Protein C10</fullName>
    </recommendedName>
</protein>
<gene>
    <name evidence="2" type="ORF">AK812_SmicGene29855</name>
</gene>
<feature type="compositionally biased region" description="Basic and acidic residues" evidence="1">
    <location>
        <begin position="851"/>
        <end position="860"/>
    </location>
</feature>
<comment type="caution">
    <text evidence="2">The sequence shown here is derived from an EMBL/GenBank/DDBJ whole genome shotgun (WGS) entry which is preliminary data.</text>
</comment>
<dbReference type="AlphaFoldDB" id="A0A1Q9D0U7"/>
<evidence type="ECO:0000256" key="1">
    <source>
        <dbReference type="SAM" id="MobiDB-lite"/>
    </source>
</evidence>
<evidence type="ECO:0000313" key="2">
    <source>
        <dbReference type="EMBL" id="OLP88785.1"/>
    </source>
</evidence>
<feature type="region of interest" description="Disordered" evidence="1">
    <location>
        <begin position="348"/>
        <end position="367"/>
    </location>
</feature>
<feature type="region of interest" description="Disordered" evidence="1">
    <location>
        <begin position="204"/>
        <end position="231"/>
    </location>
</feature>
<evidence type="ECO:0008006" key="4">
    <source>
        <dbReference type="Google" id="ProtNLM"/>
    </source>
</evidence>
<reference evidence="2 3" key="1">
    <citation type="submission" date="2016-02" db="EMBL/GenBank/DDBJ databases">
        <title>Genome analysis of coral dinoflagellate symbionts highlights evolutionary adaptations to a symbiotic lifestyle.</title>
        <authorList>
            <person name="Aranda M."/>
            <person name="Li Y."/>
            <person name="Liew Y.J."/>
            <person name="Baumgarten S."/>
            <person name="Simakov O."/>
            <person name="Wilson M."/>
            <person name="Piel J."/>
            <person name="Ashoor H."/>
            <person name="Bougouffa S."/>
            <person name="Bajic V.B."/>
            <person name="Ryu T."/>
            <person name="Ravasi T."/>
            <person name="Bayer T."/>
            <person name="Micklem G."/>
            <person name="Kim H."/>
            <person name="Bhak J."/>
            <person name="Lajeunesse T.C."/>
            <person name="Voolstra C.R."/>
        </authorList>
    </citation>
    <scope>NUCLEOTIDE SEQUENCE [LARGE SCALE GENOMIC DNA]</scope>
    <source>
        <strain evidence="2 3">CCMP2467</strain>
    </source>
</reference>
<feature type="compositionally biased region" description="Basic residues" evidence="1">
    <location>
        <begin position="839"/>
        <end position="850"/>
    </location>
</feature>
<organism evidence="2 3">
    <name type="scientific">Symbiodinium microadriaticum</name>
    <name type="common">Dinoflagellate</name>
    <name type="synonym">Zooxanthella microadriatica</name>
    <dbReference type="NCBI Taxonomy" id="2951"/>
    <lineage>
        <taxon>Eukaryota</taxon>
        <taxon>Sar</taxon>
        <taxon>Alveolata</taxon>
        <taxon>Dinophyceae</taxon>
        <taxon>Suessiales</taxon>
        <taxon>Symbiodiniaceae</taxon>
        <taxon>Symbiodinium</taxon>
    </lineage>
</organism>
<dbReference type="OrthoDB" id="427488at2759"/>
<dbReference type="EMBL" id="LSRX01000795">
    <property type="protein sequence ID" value="OLP88785.1"/>
    <property type="molecule type" value="Genomic_DNA"/>
</dbReference>
<feature type="region of interest" description="Disordered" evidence="1">
    <location>
        <begin position="820"/>
        <end position="860"/>
    </location>
</feature>
<dbReference type="Proteomes" id="UP000186817">
    <property type="component" value="Unassembled WGS sequence"/>
</dbReference>